<keyword evidence="2" id="KW-0235">DNA replication</keyword>
<dbReference type="InterPro" id="IPR000989">
    <property type="entry name" value="Rep"/>
</dbReference>
<dbReference type="EMBL" id="JABFOR010000059">
    <property type="protein sequence ID" value="NOJ73832.1"/>
    <property type="molecule type" value="Genomic_DNA"/>
</dbReference>
<sequence length="237" mass="27464">MPESWKKSLQSAYVNHRIITAVNRDKQVNWLIVELGLADVASERINNELDRMLIGFNRLCKYKSVKQASLGYFRMLDIVSGENVCHPTIHILLPTIKSYFQGRYYIKAESWLALWCKAMDMDSTDNVTVNVKVVSAKGEQQTVIRKMDQGLSMLVEDTGRRRRIQNESSIHLASRRLIGYSRMMKEYMERLNPAVVVDLNQYDIEDTIANAAFEMMLDWYPGIRHENECIHPFINGI</sequence>
<proteinExistence type="inferred from homology"/>
<evidence type="ECO:0000256" key="2">
    <source>
        <dbReference type="ARBA" id="ARBA00022705"/>
    </source>
</evidence>
<reference evidence="3 4" key="1">
    <citation type="submission" date="2020-05" db="EMBL/GenBank/DDBJ databases">
        <title>Whole genome sequencing and identification of novel metabolites from Paenibacillus alvei strain JR949.</title>
        <authorList>
            <person name="Rajendhran J."/>
            <person name="Sree Pranav P."/>
            <person name="Mahalakshmi B."/>
            <person name="Karthikeyan R."/>
        </authorList>
    </citation>
    <scope>NUCLEOTIDE SEQUENCE [LARGE SCALE GENOMIC DNA]</scope>
    <source>
        <strain evidence="3 4">JR949</strain>
    </source>
</reference>
<comment type="caution">
    <text evidence="3">The sequence shown here is derived from an EMBL/GenBank/DDBJ whole genome shotgun (WGS) entry which is preliminary data.</text>
</comment>
<organism evidence="3 4">
    <name type="scientific">Paenibacillus alvei</name>
    <name type="common">Bacillus alvei</name>
    <dbReference type="NCBI Taxonomy" id="44250"/>
    <lineage>
        <taxon>Bacteria</taxon>
        <taxon>Bacillati</taxon>
        <taxon>Bacillota</taxon>
        <taxon>Bacilli</taxon>
        <taxon>Bacillales</taxon>
        <taxon>Paenibacillaceae</taxon>
        <taxon>Paenibacillus</taxon>
    </lineage>
</organism>
<protein>
    <submittedName>
        <fullName evidence="3">Protein rep</fullName>
    </submittedName>
</protein>
<dbReference type="AlphaFoldDB" id="A0AAP7A784"/>
<dbReference type="Proteomes" id="UP000552038">
    <property type="component" value="Unassembled WGS sequence"/>
</dbReference>
<evidence type="ECO:0000313" key="3">
    <source>
        <dbReference type="EMBL" id="NOJ73832.1"/>
    </source>
</evidence>
<evidence type="ECO:0000256" key="1">
    <source>
        <dbReference type="ARBA" id="ARBA00008909"/>
    </source>
</evidence>
<accession>A0AAP7A784</accession>
<name>A0AAP7A784_PAEAL</name>
<dbReference type="RefSeq" id="WP_171419622.1">
    <property type="nucleotide sequence ID" value="NZ_JABFOR010000059.1"/>
</dbReference>
<dbReference type="Pfam" id="PF01446">
    <property type="entry name" value="Rep_1"/>
    <property type="match status" value="1"/>
</dbReference>
<evidence type="ECO:0000313" key="4">
    <source>
        <dbReference type="Proteomes" id="UP000552038"/>
    </source>
</evidence>
<dbReference type="GO" id="GO:0006260">
    <property type="term" value="P:DNA replication"/>
    <property type="evidence" value="ECO:0007669"/>
    <property type="project" value="UniProtKB-KW"/>
</dbReference>
<comment type="similarity">
    <text evidence="1">Belongs to the Gram-positive plasmids replication protein type 1 family.</text>
</comment>
<dbReference type="GO" id="GO:0003677">
    <property type="term" value="F:DNA binding"/>
    <property type="evidence" value="ECO:0007669"/>
    <property type="project" value="InterPro"/>
</dbReference>
<gene>
    <name evidence="3" type="ORF">HMI46_25295</name>
</gene>